<feature type="compositionally biased region" description="Basic and acidic residues" evidence="1">
    <location>
        <begin position="68"/>
        <end position="94"/>
    </location>
</feature>
<feature type="compositionally biased region" description="Gly residues" evidence="1">
    <location>
        <begin position="160"/>
        <end position="175"/>
    </location>
</feature>
<name>A0A933NXS7_9HYPH</name>
<accession>A0A933NXS7</accession>
<evidence type="ECO:0000313" key="3">
    <source>
        <dbReference type="Proteomes" id="UP000782610"/>
    </source>
</evidence>
<evidence type="ECO:0000256" key="1">
    <source>
        <dbReference type="SAM" id="MobiDB-lite"/>
    </source>
</evidence>
<dbReference type="Pfam" id="PF09849">
    <property type="entry name" value="DUF2076"/>
    <property type="match status" value="2"/>
</dbReference>
<dbReference type="AlphaFoldDB" id="A0A933NXS7"/>
<comment type="caution">
    <text evidence="2">The sequence shown here is derived from an EMBL/GenBank/DDBJ whole genome shotgun (WGS) entry which is preliminary data.</text>
</comment>
<reference evidence="2" key="1">
    <citation type="submission" date="2020-07" db="EMBL/GenBank/DDBJ databases">
        <title>Huge and variable diversity of episymbiotic CPR bacteria and DPANN archaea in groundwater ecosystems.</title>
        <authorList>
            <person name="He C.Y."/>
            <person name="Keren R."/>
            <person name="Whittaker M."/>
            <person name="Farag I.F."/>
            <person name="Doudna J."/>
            <person name="Cate J.H.D."/>
            <person name="Banfield J.F."/>
        </authorList>
    </citation>
    <scope>NUCLEOTIDE SEQUENCE</scope>
    <source>
        <strain evidence="2">NC_groundwater_1586_Pr3_B-0.1um_66_15</strain>
    </source>
</reference>
<gene>
    <name evidence="2" type="ORF">HY834_03165</name>
</gene>
<dbReference type="Proteomes" id="UP000782610">
    <property type="component" value="Unassembled WGS sequence"/>
</dbReference>
<proteinExistence type="predicted"/>
<organism evidence="2 3">
    <name type="scientific">Devosia nanyangense</name>
    <dbReference type="NCBI Taxonomy" id="1228055"/>
    <lineage>
        <taxon>Bacteria</taxon>
        <taxon>Pseudomonadati</taxon>
        <taxon>Pseudomonadota</taxon>
        <taxon>Alphaproteobacteria</taxon>
        <taxon>Hyphomicrobiales</taxon>
        <taxon>Devosiaceae</taxon>
        <taxon>Devosia</taxon>
    </lineage>
</organism>
<evidence type="ECO:0000313" key="2">
    <source>
        <dbReference type="EMBL" id="MBI4920722.1"/>
    </source>
</evidence>
<protein>
    <submittedName>
        <fullName evidence="2">DUF2076 domain-containing protein</fullName>
    </submittedName>
</protein>
<feature type="region of interest" description="Disordered" evidence="1">
    <location>
        <begin position="135"/>
        <end position="175"/>
    </location>
</feature>
<dbReference type="EMBL" id="JACRAF010000010">
    <property type="protein sequence ID" value="MBI4920722.1"/>
    <property type="molecule type" value="Genomic_DNA"/>
</dbReference>
<feature type="compositionally biased region" description="Polar residues" evidence="1">
    <location>
        <begin position="137"/>
        <end position="148"/>
    </location>
</feature>
<sequence>MLARDDREAIEGLFSRLEEAERKSGPRDPEAETFIRQKMAAQPAAPYYLAQTVVVQQAALKEAERRIEELEGRGREPVRRGPWDNGPARDDRRQNQSFGQGGGFLAGAAQTALGVAGGLMLGSLIGSIFSGGAANASEAQADNVNDNAPDTDTADTDTGGFDGGDGGGFDGGGDF</sequence>
<feature type="region of interest" description="Disordered" evidence="1">
    <location>
        <begin position="68"/>
        <end position="101"/>
    </location>
</feature>
<dbReference type="InterPro" id="IPR018648">
    <property type="entry name" value="DUF2076"/>
</dbReference>